<dbReference type="GO" id="GO:0009103">
    <property type="term" value="P:lipopolysaccharide biosynthetic process"/>
    <property type="evidence" value="ECO:0007669"/>
    <property type="project" value="TreeGrafter"/>
</dbReference>
<feature type="transmembrane region" description="Helical" evidence="8">
    <location>
        <begin position="6"/>
        <end position="24"/>
    </location>
</feature>
<feature type="transmembrane region" description="Helical" evidence="8">
    <location>
        <begin position="33"/>
        <end position="48"/>
    </location>
</feature>
<keyword evidence="2" id="KW-1003">Cell membrane</keyword>
<dbReference type="GO" id="GO:0046872">
    <property type="term" value="F:metal ion binding"/>
    <property type="evidence" value="ECO:0007669"/>
    <property type="project" value="UniProtKB-KW"/>
</dbReference>
<feature type="transmembrane region" description="Helical" evidence="8">
    <location>
        <begin position="144"/>
        <end position="163"/>
    </location>
</feature>
<dbReference type="PANTHER" id="PTHR22926:SF3">
    <property type="entry name" value="UNDECAPRENYL-PHOSPHATE ALPHA-N-ACETYLGLUCOSAMINYL 1-PHOSPHATE TRANSFERASE"/>
    <property type="match status" value="1"/>
</dbReference>
<evidence type="ECO:0000256" key="2">
    <source>
        <dbReference type="ARBA" id="ARBA00022475"/>
    </source>
</evidence>
<keyword evidence="3 9" id="KW-0808">Transferase</keyword>
<feature type="binding site" evidence="7">
    <location>
        <position position="114"/>
    </location>
    <ligand>
        <name>Mg(2+)</name>
        <dbReference type="ChEBI" id="CHEBI:18420"/>
    </ligand>
</feature>
<accession>A0A0U4N366</accession>
<comment type="cofactor">
    <cofactor evidence="7">
        <name>Mg(2+)</name>
        <dbReference type="ChEBI" id="CHEBI:18420"/>
    </cofactor>
</comment>
<dbReference type="Proteomes" id="UP000068196">
    <property type="component" value="Chromosome"/>
</dbReference>
<feature type="transmembrane region" description="Helical" evidence="8">
    <location>
        <begin position="119"/>
        <end position="137"/>
    </location>
</feature>
<feature type="transmembrane region" description="Helical" evidence="8">
    <location>
        <begin position="201"/>
        <end position="219"/>
    </location>
</feature>
<feature type="transmembrane region" description="Helical" evidence="8">
    <location>
        <begin position="90"/>
        <end position="113"/>
    </location>
</feature>
<evidence type="ECO:0000256" key="1">
    <source>
        <dbReference type="ARBA" id="ARBA00004651"/>
    </source>
</evidence>
<evidence type="ECO:0000256" key="6">
    <source>
        <dbReference type="ARBA" id="ARBA00023136"/>
    </source>
</evidence>
<dbReference type="CDD" id="cd06912">
    <property type="entry name" value="GT_MraY_like"/>
    <property type="match status" value="1"/>
</dbReference>
<sequence>MPAPRLGGIGLFLALGACAGLSFLKGDAFRKEYVLLYSAVLPAFLAGLGEDLTGRLKVKWRLGLIGISACLAIFFLSAKITRLDLPGIDLALSISLISFFFTVFAVTGVTNSINIIDGFNGLASMVSIIILLSLSFVSYKLSDYFLTTFALSLVGALTGFFLLNYPAGFIFLGDSGAYFTGFYIAEISVLLVNKHPEVSPWFPFLVCIYPIFETLFSIYRRKVIKGTSPGLPDALHLHSIIFKIITKWLLGPLADKTLRNALTSPFLWALTMLSVIPALLFWDHTLALLFISFLFGLFYVYFYWKLIYLKMPKYIRKKT</sequence>
<reference evidence="10" key="2">
    <citation type="journal article" date="2016" name="Int. J. Syst. Evol. Microbiol.">
        <title>Caldimicrobium thiodismutans sp. nov., a sulfur-disproportionating bacterium isolated from a hot spring.</title>
        <authorList>
            <person name="Kojima H."/>
            <person name="Umezawa K."/>
            <person name="Fukui M."/>
        </authorList>
    </citation>
    <scope>NUCLEOTIDE SEQUENCE [LARGE SCALE GENOMIC DNA]</scope>
    <source>
        <strain evidence="10">TF1</strain>
    </source>
</reference>
<evidence type="ECO:0000313" key="10">
    <source>
        <dbReference type="Proteomes" id="UP000068196"/>
    </source>
</evidence>
<keyword evidence="6 8" id="KW-0472">Membrane</keyword>
<feature type="binding site" evidence="7">
    <location>
        <position position="174"/>
    </location>
    <ligand>
        <name>Mg(2+)</name>
        <dbReference type="ChEBI" id="CHEBI:18420"/>
    </ligand>
</feature>
<evidence type="ECO:0000256" key="8">
    <source>
        <dbReference type="SAM" id="Phobius"/>
    </source>
</evidence>
<reference evidence="9 10" key="1">
    <citation type="journal article" date="2016" name="Int. J. Syst. Evol. Microbiol.">
        <title>Caldimicrobium thiodismutans sp. nov., a sulfur-disproportionating bacterium isolated from a hot spring, and emended description of the genus Caldimicrobium.</title>
        <authorList>
            <person name="Kojima H."/>
            <person name="Umezawa K."/>
            <person name="Fukui M."/>
        </authorList>
    </citation>
    <scope>NUCLEOTIDE SEQUENCE [LARGE SCALE GENOMIC DNA]</scope>
    <source>
        <strain evidence="9 10">TF1</strain>
    </source>
</reference>
<dbReference type="InterPro" id="IPR000715">
    <property type="entry name" value="Glycosyl_transferase_4"/>
</dbReference>
<dbReference type="GO" id="GO:0016780">
    <property type="term" value="F:phosphotransferase activity, for other substituted phosphate groups"/>
    <property type="evidence" value="ECO:0007669"/>
    <property type="project" value="InterPro"/>
</dbReference>
<comment type="subcellular location">
    <subcellularLocation>
        <location evidence="1">Cell membrane</location>
        <topology evidence="1">Multi-pass membrane protein</topology>
    </subcellularLocation>
</comment>
<dbReference type="EMBL" id="AP014945">
    <property type="protein sequence ID" value="BAU23750.1"/>
    <property type="molecule type" value="Genomic_DNA"/>
</dbReference>
<dbReference type="GO" id="GO:0005886">
    <property type="term" value="C:plasma membrane"/>
    <property type="evidence" value="ECO:0007669"/>
    <property type="project" value="UniProtKB-SubCell"/>
</dbReference>
<feature type="transmembrane region" description="Helical" evidence="8">
    <location>
        <begin position="60"/>
        <end position="78"/>
    </location>
</feature>
<gene>
    <name evidence="9" type="ORF">THC_1384</name>
</gene>
<evidence type="ECO:0000256" key="3">
    <source>
        <dbReference type="ARBA" id="ARBA00022679"/>
    </source>
</evidence>
<keyword evidence="7" id="KW-0479">Metal-binding</keyword>
<dbReference type="STRING" id="1653476.THC_1384"/>
<evidence type="ECO:0000256" key="5">
    <source>
        <dbReference type="ARBA" id="ARBA00022989"/>
    </source>
</evidence>
<dbReference type="PATRIC" id="fig|1653476.3.peg.1434"/>
<dbReference type="GO" id="GO:0071555">
    <property type="term" value="P:cell wall organization"/>
    <property type="evidence" value="ECO:0007669"/>
    <property type="project" value="TreeGrafter"/>
</dbReference>
<evidence type="ECO:0000256" key="7">
    <source>
        <dbReference type="PIRSR" id="PIRSR600715-1"/>
    </source>
</evidence>
<dbReference type="PROSITE" id="PS51257">
    <property type="entry name" value="PROKAR_LIPOPROTEIN"/>
    <property type="match status" value="1"/>
</dbReference>
<evidence type="ECO:0000256" key="4">
    <source>
        <dbReference type="ARBA" id="ARBA00022692"/>
    </source>
</evidence>
<dbReference type="KEGG" id="cthi:THC_1384"/>
<evidence type="ECO:0000313" key="9">
    <source>
        <dbReference type="EMBL" id="BAU23750.1"/>
    </source>
</evidence>
<feature type="transmembrane region" description="Helical" evidence="8">
    <location>
        <begin position="262"/>
        <end position="282"/>
    </location>
</feature>
<dbReference type="PANTHER" id="PTHR22926">
    <property type="entry name" value="PHOSPHO-N-ACETYLMURAMOYL-PENTAPEPTIDE-TRANSFERASE"/>
    <property type="match status" value="1"/>
</dbReference>
<proteinExistence type="predicted"/>
<feature type="transmembrane region" description="Helical" evidence="8">
    <location>
        <begin position="288"/>
        <end position="308"/>
    </location>
</feature>
<protein>
    <submittedName>
        <fullName evidence="9">Glycosyl transferase</fullName>
    </submittedName>
</protein>
<keyword evidence="10" id="KW-1185">Reference proteome</keyword>
<keyword evidence="4 8" id="KW-0812">Transmembrane</keyword>
<dbReference type="Pfam" id="PF00953">
    <property type="entry name" value="Glycos_transf_4"/>
    <property type="match status" value="1"/>
</dbReference>
<organism evidence="9 10">
    <name type="scientific">Caldimicrobium thiodismutans</name>
    <dbReference type="NCBI Taxonomy" id="1653476"/>
    <lineage>
        <taxon>Bacteria</taxon>
        <taxon>Pseudomonadati</taxon>
        <taxon>Thermodesulfobacteriota</taxon>
        <taxon>Thermodesulfobacteria</taxon>
        <taxon>Thermodesulfobacteriales</taxon>
        <taxon>Thermodesulfobacteriaceae</taxon>
        <taxon>Caldimicrobium</taxon>
    </lineage>
</organism>
<dbReference type="AlphaFoldDB" id="A0A0U4N366"/>
<name>A0A0U4N366_9BACT</name>
<keyword evidence="5 8" id="KW-1133">Transmembrane helix</keyword>
<dbReference type="GO" id="GO:0044038">
    <property type="term" value="P:cell wall macromolecule biosynthetic process"/>
    <property type="evidence" value="ECO:0007669"/>
    <property type="project" value="TreeGrafter"/>
</dbReference>
<keyword evidence="7" id="KW-0460">Magnesium</keyword>